<dbReference type="HOGENOM" id="CLU_489057_0_0_11"/>
<evidence type="ECO:0000256" key="2">
    <source>
        <dbReference type="SAM" id="SignalP"/>
    </source>
</evidence>
<dbReference type="Proteomes" id="UP000004816">
    <property type="component" value="Unassembled WGS sequence"/>
</dbReference>
<dbReference type="AlphaFoldDB" id="U1M2R9"/>
<keyword evidence="4" id="KW-1185">Reference proteome</keyword>
<feature type="chain" id="PRO_5038725779" description="PE-PGRS family protein" evidence="2">
    <location>
        <begin position="23"/>
        <end position="557"/>
    </location>
</feature>
<evidence type="ECO:0008006" key="5">
    <source>
        <dbReference type="Google" id="ProtNLM"/>
    </source>
</evidence>
<reference evidence="3 4" key="1">
    <citation type="journal article" date="2011" name="Stand. Genomic Sci.">
        <title>High quality draft genome sequence of Segniliparus rugosus CDC 945(T)= (ATCC BAA-974(T)).</title>
        <authorList>
            <person name="Earl A.M."/>
            <person name="Desjardins C.A."/>
            <person name="Fitzgerald M.G."/>
            <person name="Arachchi H.M."/>
            <person name="Zeng Q."/>
            <person name="Mehta T."/>
            <person name="Griggs A."/>
            <person name="Birren B.W."/>
            <person name="Toney N.C."/>
            <person name="Carr J."/>
            <person name="Posey J."/>
            <person name="Butler W.R."/>
        </authorList>
    </citation>
    <scope>NUCLEOTIDE SEQUENCE [LARGE SCALE GENOMIC DNA]</scope>
    <source>
        <strain evidence="4">ATCC BAA-974 / DSM 45345 / CCUG 50838 / CIP 108380 / JCM 13579 / CDC 945</strain>
    </source>
</reference>
<comment type="caution">
    <text evidence="3">The sequence shown here is derived from an EMBL/GenBank/DDBJ whole genome shotgun (WGS) entry which is preliminary data.</text>
</comment>
<feature type="compositionally biased region" description="Basic and acidic residues" evidence="1">
    <location>
        <begin position="500"/>
        <end position="513"/>
    </location>
</feature>
<dbReference type="EMBL" id="ACZI02000001">
    <property type="protein sequence ID" value="ERG69405.1"/>
    <property type="molecule type" value="Genomic_DNA"/>
</dbReference>
<gene>
    <name evidence="3" type="ORF">HMPREF9336_04101</name>
</gene>
<name>U1M2R9_SEGRC</name>
<feature type="region of interest" description="Disordered" evidence="1">
    <location>
        <begin position="466"/>
        <end position="557"/>
    </location>
</feature>
<accession>U1M2R9</accession>
<evidence type="ECO:0000256" key="1">
    <source>
        <dbReference type="SAM" id="MobiDB-lite"/>
    </source>
</evidence>
<proteinExistence type="predicted"/>
<sequence length="557" mass="55937">MARSSPLSQLASRSATAMVAFAAGVGMALAGPGAPRAQAATIPGLPDVVVSGSFATGLKASSVPVVNAGPSYTIPGPFGISDTISTFHNTFTTMDATLVPSSNLVPLANLADSLAQIAETGLSIDTLGQLASAITQIGQLASGLNQPLQLTGNATLFNNVTQGPSNTFTGPFGFGSTASLFKNTFTGVSATMVGGVNLGKPGELAASLGQIAQGGVTLENLTKLISAIGQLTDTGSGTGMSATLNAAATVLHDTFAGPQLGFTGPGGLSAALSSFDNTFNGPNAQLAASMPIGPNGTALENLTNLANALGGLADIANALSKITSPGELVNLGPIFGDLVKLGSALGGPLNVDLAANLFNDTINGPKLGFTGPAGISAAATTFGNTLTGPSLHITGSVGFDTLGDALSSSGNVLSNLGQVLINNFTTTVTSFNNTTAGPAFGLTGPAGTSAALATGANSFTGPVLTLTPPRHHGQLLQRHDHRAKSRPRRARRARAFGPNREQHAARAVGDHRQAFAGRSTSHRAHQHRGAVDQPEFAGRQPRSPAGQSRPGAHRAER</sequence>
<dbReference type="RefSeq" id="WP_021030015.1">
    <property type="nucleotide sequence ID" value="NZ_KI391953.1"/>
</dbReference>
<feature type="signal peptide" evidence="2">
    <location>
        <begin position="1"/>
        <end position="22"/>
    </location>
</feature>
<protein>
    <recommendedName>
        <fullName evidence="5">PE-PGRS family protein</fullName>
    </recommendedName>
</protein>
<evidence type="ECO:0000313" key="4">
    <source>
        <dbReference type="Proteomes" id="UP000004816"/>
    </source>
</evidence>
<organism evidence="3 4">
    <name type="scientific">Segniliparus rugosus (strain ATCC BAA-974 / DSM 45345 / CCUG 50838 / CIP 108380 / JCM 13579 / CDC 945)</name>
    <dbReference type="NCBI Taxonomy" id="679197"/>
    <lineage>
        <taxon>Bacteria</taxon>
        <taxon>Bacillati</taxon>
        <taxon>Actinomycetota</taxon>
        <taxon>Actinomycetes</taxon>
        <taxon>Mycobacteriales</taxon>
        <taxon>Segniliparaceae</taxon>
        <taxon>Segniliparus</taxon>
    </lineage>
</organism>
<keyword evidence="2" id="KW-0732">Signal</keyword>
<evidence type="ECO:0000313" key="3">
    <source>
        <dbReference type="EMBL" id="ERG69405.1"/>
    </source>
</evidence>
<feature type="compositionally biased region" description="Basic residues" evidence="1">
    <location>
        <begin position="469"/>
        <end position="494"/>
    </location>
</feature>